<name>A0A0E3LU27_METMZ</name>
<accession>A0A0E3LU27</accession>
<dbReference type="KEGG" id="mmj:MSMAS_1345"/>
<proteinExistence type="predicted"/>
<protein>
    <recommendedName>
        <fullName evidence="3">DUF2769 domain-containing protein</fullName>
    </recommendedName>
</protein>
<sequence>MEANIKGIKTGFWNRGSCMEDSTHIPSITKQEEIVTQMCICPDCPSWVESGERGGFCLDTISKSKYISEKNGCICSECPIAKRVGFENSYYCMRESSEK</sequence>
<organism evidence="1 2">
    <name type="scientific">Methanosarcina mazei S-6</name>
    <dbReference type="NCBI Taxonomy" id="213585"/>
    <lineage>
        <taxon>Archaea</taxon>
        <taxon>Methanobacteriati</taxon>
        <taxon>Methanobacteriota</taxon>
        <taxon>Stenosarchaea group</taxon>
        <taxon>Methanomicrobia</taxon>
        <taxon>Methanosarcinales</taxon>
        <taxon>Methanosarcinaceae</taxon>
        <taxon>Methanosarcina</taxon>
    </lineage>
</organism>
<dbReference type="HOGENOM" id="CLU_170072_1_0_2"/>
<evidence type="ECO:0000313" key="1">
    <source>
        <dbReference type="EMBL" id="AKB64541.1"/>
    </source>
</evidence>
<dbReference type="InterPro" id="IPR020075">
    <property type="entry name" value="Uncharacterised_AF2234"/>
</dbReference>
<gene>
    <name evidence="1" type="ORF">MSMAS_1345</name>
</gene>
<evidence type="ECO:0008006" key="3">
    <source>
        <dbReference type="Google" id="ProtNLM"/>
    </source>
</evidence>
<dbReference type="PATRIC" id="fig|213585.10.peg.1700"/>
<reference evidence="1 2" key="1">
    <citation type="submission" date="2014-07" db="EMBL/GenBank/DDBJ databases">
        <title>Methanogenic archaea and the global carbon cycle.</title>
        <authorList>
            <person name="Henriksen J.R."/>
            <person name="Luke J."/>
            <person name="Reinhart S."/>
            <person name="Benedict M.N."/>
            <person name="Youngblut N.D."/>
            <person name="Metcalf M.E."/>
            <person name="Whitaker R.J."/>
            <person name="Metcalf W.W."/>
        </authorList>
    </citation>
    <scope>NUCLEOTIDE SEQUENCE [LARGE SCALE GENOMIC DNA]</scope>
    <source>
        <strain evidence="1 2">S-6</strain>
    </source>
</reference>
<dbReference type="Pfam" id="PF10967">
    <property type="entry name" value="DUF2769"/>
    <property type="match status" value="1"/>
</dbReference>
<evidence type="ECO:0000313" key="2">
    <source>
        <dbReference type="Proteomes" id="UP000033097"/>
    </source>
</evidence>
<dbReference type="AlphaFoldDB" id="A0A0E3LU27"/>
<dbReference type="Proteomes" id="UP000033097">
    <property type="component" value="Chromosome"/>
</dbReference>
<dbReference type="EMBL" id="CP009512">
    <property type="protein sequence ID" value="AKB64541.1"/>
    <property type="molecule type" value="Genomic_DNA"/>
</dbReference>